<protein>
    <submittedName>
        <fullName evidence="2">Uncharacterized protein</fullName>
    </submittedName>
</protein>
<dbReference type="Proteomes" id="UP001500456">
    <property type="component" value="Unassembled WGS sequence"/>
</dbReference>
<evidence type="ECO:0000313" key="3">
    <source>
        <dbReference type="Proteomes" id="UP001500456"/>
    </source>
</evidence>
<evidence type="ECO:0000256" key="1">
    <source>
        <dbReference type="SAM" id="MobiDB-lite"/>
    </source>
</evidence>
<gene>
    <name evidence="2" type="ORF">GCM10022232_25270</name>
</gene>
<feature type="region of interest" description="Disordered" evidence="1">
    <location>
        <begin position="1"/>
        <end position="24"/>
    </location>
</feature>
<comment type="caution">
    <text evidence="2">The sequence shown here is derived from an EMBL/GenBank/DDBJ whole genome shotgun (WGS) entry which is preliminary data.</text>
</comment>
<dbReference type="EMBL" id="BAAAZX010000005">
    <property type="protein sequence ID" value="GAA3990191.1"/>
    <property type="molecule type" value="Genomic_DNA"/>
</dbReference>
<reference evidence="3" key="1">
    <citation type="journal article" date="2019" name="Int. J. Syst. Evol. Microbiol.">
        <title>The Global Catalogue of Microorganisms (GCM) 10K type strain sequencing project: providing services to taxonomists for standard genome sequencing and annotation.</title>
        <authorList>
            <consortium name="The Broad Institute Genomics Platform"/>
            <consortium name="The Broad Institute Genome Sequencing Center for Infectious Disease"/>
            <person name="Wu L."/>
            <person name="Ma J."/>
        </authorList>
    </citation>
    <scope>NUCLEOTIDE SEQUENCE [LARGE SCALE GENOMIC DNA]</scope>
    <source>
        <strain evidence="3">JCM 16924</strain>
    </source>
</reference>
<sequence>MSSTASQPSPAAGGGHDCASPEFAHANHPPRDLYVGVLSGGQDISLAGWLRIGYQAIESKAAVAAWAEFQEALYTDPALNIRRGDTLRARKLAAGQGRTRFPSTRRGPTKAEQWGYRHVLRRGLDVIAGLPGTTVGTARSRGGAHAATADALLSRLSAHHAAEGTSALAVLRTNTAASWYELTPAPSAVDPRAARELPYVSAGLEAGLDGLLEAAEFVAYCAYQHHARRRNRRFLWDWFPELLPGAEGPLEL</sequence>
<proteinExistence type="predicted"/>
<dbReference type="RefSeq" id="WP_266436519.1">
    <property type="nucleotide sequence ID" value="NZ_BAAAZX010000005.1"/>
</dbReference>
<accession>A0ABP7QZE7</accession>
<keyword evidence="3" id="KW-1185">Reference proteome</keyword>
<name>A0ABP7QZE7_9ACTN</name>
<organism evidence="2 3">
    <name type="scientific">Streptomyces plumbiresistens</name>
    <dbReference type="NCBI Taxonomy" id="511811"/>
    <lineage>
        <taxon>Bacteria</taxon>
        <taxon>Bacillati</taxon>
        <taxon>Actinomycetota</taxon>
        <taxon>Actinomycetes</taxon>
        <taxon>Kitasatosporales</taxon>
        <taxon>Streptomycetaceae</taxon>
        <taxon>Streptomyces</taxon>
    </lineage>
</organism>
<evidence type="ECO:0000313" key="2">
    <source>
        <dbReference type="EMBL" id="GAA3990191.1"/>
    </source>
</evidence>